<comment type="caution">
    <text evidence="1">The sequence shown here is derived from an EMBL/GenBank/DDBJ whole genome shotgun (WGS) entry which is preliminary data.</text>
</comment>
<dbReference type="Proteomes" id="UP000177506">
    <property type="component" value="Unassembled WGS sequence"/>
</dbReference>
<keyword evidence="2" id="KW-1185">Reference proteome</keyword>
<proteinExistence type="predicted"/>
<sequence>MSPTLHYFSNAVGSVDYVPADGYLYLHWSGVPMTGPEFRALYIHAHNLLRRYPLRGILADHRAMPAAPAVVDRDWLLGTWLPAVLADTHFERYAVVPALEPAHRLHTPAVAEQLQRAITTAFFGDIPPAVDWLLAGPAGPVAT</sequence>
<dbReference type="OrthoDB" id="881792at2"/>
<dbReference type="AlphaFoldDB" id="A0A1G1THM4"/>
<reference evidence="1 2" key="1">
    <citation type="submission" date="2016-08" db="EMBL/GenBank/DDBJ databases">
        <title>Hymenobacter coccineus sp. nov., Hymenobacter lapidarius sp. nov. and Hymenobacter glacialis sp. nov., isolated from Antarctic soil.</title>
        <authorList>
            <person name="Sedlacek I."/>
            <person name="Kralova S."/>
            <person name="Kyrova K."/>
            <person name="Maslanova I."/>
            <person name="Stankova E."/>
            <person name="Vrbovska V."/>
            <person name="Nemec M."/>
            <person name="Bartak M."/>
            <person name="Svec P."/>
            <person name="Busse H.-J."/>
            <person name="Pantucek R."/>
        </authorList>
    </citation>
    <scope>NUCLEOTIDE SEQUENCE [LARGE SCALE GENOMIC DNA]</scope>
    <source>
        <strain evidence="1 2">CCM 8649</strain>
    </source>
</reference>
<evidence type="ECO:0000313" key="1">
    <source>
        <dbReference type="EMBL" id="OGX90382.1"/>
    </source>
</evidence>
<dbReference type="EMBL" id="MDZA01000155">
    <property type="protein sequence ID" value="OGX90382.1"/>
    <property type="molecule type" value="Genomic_DNA"/>
</dbReference>
<dbReference type="RefSeq" id="WP_070743118.1">
    <property type="nucleotide sequence ID" value="NZ_MDZA01000155.1"/>
</dbReference>
<name>A0A1G1THM4_9BACT</name>
<gene>
    <name evidence="1" type="ORF">BEN49_06865</name>
</gene>
<organism evidence="1 2">
    <name type="scientific">Hymenobacter coccineus</name>
    <dbReference type="NCBI Taxonomy" id="1908235"/>
    <lineage>
        <taxon>Bacteria</taxon>
        <taxon>Pseudomonadati</taxon>
        <taxon>Bacteroidota</taxon>
        <taxon>Cytophagia</taxon>
        <taxon>Cytophagales</taxon>
        <taxon>Hymenobacteraceae</taxon>
        <taxon>Hymenobacter</taxon>
    </lineage>
</organism>
<accession>A0A1G1THM4</accession>
<protein>
    <submittedName>
        <fullName evidence="1">Uncharacterized protein</fullName>
    </submittedName>
</protein>
<evidence type="ECO:0000313" key="2">
    <source>
        <dbReference type="Proteomes" id="UP000177506"/>
    </source>
</evidence>